<keyword evidence="3" id="KW-1185">Reference proteome</keyword>
<evidence type="ECO:0000313" key="2">
    <source>
        <dbReference type="EMBL" id="TCC52989.1"/>
    </source>
</evidence>
<protein>
    <submittedName>
        <fullName evidence="2">Uncharacterized protein</fullName>
    </submittedName>
</protein>
<organism evidence="2 3">
    <name type="scientific">Kribbella capetownensis</name>
    <dbReference type="NCBI Taxonomy" id="1572659"/>
    <lineage>
        <taxon>Bacteria</taxon>
        <taxon>Bacillati</taxon>
        <taxon>Actinomycetota</taxon>
        <taxon>Actinomycetes</taxon>
        <taxon>Propionibacteriales</taxon>
        <taxon>Kribbellaceae</taxon>
        <taxon>Kribbella</taxon>
    </lineage>
</organism>
<dbReference type="EMBL" id="SJKD01000001">
    <property type="protein sequence ID" value="TCC52989.1"/>
    <property type="molecule type" value="Genomic_DNA"/>
</dbReference>
<accession>A0A4R0K0K2</accession>
<dbReference type="AlphaFoldDB" id="A0A4R0K0K2"/>
<dbReference type="Pfam" id="PF22564">
    <property type="entry name" value="HAAS"/>
    <property type="match status" value="1"/>
</dbReference>
<dbReference type="NCBIfam" id="NF038403">
    <property type="entry name" value="perm_prefix_1"/>
    <property type="match status" value="1"/>
</dbReference>
<gene>
    <name evidence="2" type="ORF">E0H75_04415</name>
</gene>
<reference evidence="2 3" key="1">
    <citation type="submission" date="2019-02" db="EMBL/GenBank/DDBJ databases">
        <title>Kribbella capetownensis sp. nov. and Kribbella speibonae sp. nov., isolated from soil.</title>
        <authorList>
            <person name="Curtis S.M."/>
            <person name="Norton I."/>
            <person name="Everest G.J."/>
            <person name="Meyers P.R."/>
        </authorList>
    </citation>
    <scope>NUCLEOTIDE SEQUENCE [LARGE SCALE GENOMIC DNA]</scope>
    <source>
        <strain evidence="2 3">YM53</strain>
    </source>
</reference>
<sequence length="221" mass="23572">MLEDVSSTSTPVDAYLTALGKALPGPRRRKADLLAEARDHLVDATEAFEADGLDRDEAEREAVADFGELSDVVPGYRADLAVSQSRRTAMMLFLALIIQPIVWQEGVWSWNQDPATPNPVNDFLQSFVRTVGMFAIAGAVLAVIAAGIGLRNAFVRQHVTRVTAVFALVNAVVISLIGVAMSATGGRTPDLPAFGVVGTFVVLPLVFVGLQAGRCLRLARA</sequence>
<evidence type="ECO:0000256" key="1">
    <source>
        <dbReference type="SAM" id="Phobius"/>
    </source>
</evidence>
<feature type="transmembrane region" description="Helical" evidence="1">
    <location>
        <begin position="130"/>
        <end position="150"/>
    </location>
</feature>
<keyword evidence="1" id="KW-0472">Membrane</keyword>
<feature type="transmembrane region" description="Helical" evidence="1">
    <location>
        <begin position="191"/>
        <end position="210"/>
    </location>
</feature>
<dbReference type="Proteomes" id="UP000293342">
    <property type="component" value="Unassembled WGS sequence"/>
</dbReference>
<name>A0A4R0K0K2_9ACTN</name>
<comment type="caution">
    <text evidence="2">The sequence shown here is derived from an EMBL/GenBank/DDBJ whole genome shotgun (WGS) entry which is preliminary data.</text>
</comment>
<keyword evidence="1" id="KW-1133">Transmembrane helix</keyword>
<feature type="transmembrane region" description="Helical" evidence="1">
    <location>
        <begin position="89"/>
        <end position="110"/>
    </location>
</feature>
<feature type="transmembrane region" description="Helical" evidence="1">
    <location>
        <begin position="162"/>
        <end position="185"/>
    </location>
</feature>
<dbReference type="InterPro" id="IPR047928">
    <property type="entry name" value="Perm_prefix_1"/>
</dbReference>
<evidence type="ECO:0000313" key="3">
    <source>
        <dbReference type="Proteomes" id="UP000293342"/>
    </source>
</evidence>
<keyword evidence="1" id="KW-0812">Transmembrane</keyword>
<dbReference type="OrthoDB" id="5187995at2"/>
<proteinExistence type="predicted"/>